<evidence type="ECO:0000313" key="1">
    <source>
        <dbReference type="EMBL" id="BDT63561.1"/>
    </source>
</evidence>
<reference evidence="1" key="1">
    <citation type="submission" date="2022-10" db="EMBL/GenBank/DDBJ databases">
        <title>Genome sequences of endogenous nimaviruses in decapod crustaceans.</title>
        <authorList>
            <person name="Kawato S."/>
            <person name="Nozaki R."/>
            <person name="Kondo H."/>
            <person name="Hirono I."/>
        </authorList>
    </citation>
    <scope>NUCLEOTIDE SEQUENCE</scope>
    <source>
        <strain evidence="1">Toyama2020</strain>
    </source>
</reference>
<protein>
    <submittedName>
        <fullName evidence="1">Wsv244-like protein</fullName>
    </submittedName>
</protein>
<name>A0A9C7C7F7_9VIRU</name>
<dbReference type="EMBL" id="LC738885">
    <property type="protein sequence ID" value="BDT63561.1"/>
    <property type="molecule type" value="Genomic_DNA"/>
</dbReference>
<proteinExistence type="predicted"/>
<accession>A0A9C7C7F7</accession>
<sequence length="763" mass="87834">MFFGLSLYTSGMANQVVAKREQLQANCTIKQRPPENCLISYVSTKEAGDLLRNTSLLVCYRGTGHCGFSLSVIKSAIQKGIRRNNVELTAWAIRESYMYYQLGLQYLEKGKNAKAFKTNVINRLMVIAVEDISPRNLLAANDCIRQINLYRSHGHPKHLMAAAMKLVNAPSSRVCSHLRALCGKGEEGAKQNGIYYIYYSNLEHHEIKPAEKRLLHIFDLLECKKTHADSNDWLMQFRSIVAYHVICYYNLKITGYQSKHTSVVKRKEFTSFWSNCAMFIGRLPSDKYRLELSYAIKWRMDFFNSKGFFKEECLLLISAIELIIAVVFGDIIQFENLQLKNNTNKVISSDNDKYDWVNNHRAPNPMPRYVLDKHTNKNTHGVSFAMESSAVVGGDKEWSPTVWLFNYTQMRLDKNDKPSATFLQLLQYSKQLLANDIVKYCDNDNLTDTNGLLIPNPIHRGQKRKMEKDKEEQVKLFKQKKLNFKSVLYPTCVDSINLYTLPIIESTDLKKVLLVHNPRSQKGVVATVLMNDNSRVLMKEMRKSFGWGLHQNFVQELKDKNICKFQHVLPCPGSGKYRGLFRGHFKIQKTYGTDDARIELTQSTNCYFMTGCVTQERGKVMETRLSRCKEKGQVKDYRQLIEILLFRMLMGVSDTNHSNILVGEDGDLYSVDENFIGSIDITTAKSSKKFIQLRKIIMESKSKCSSTFHYTFPIWLKEEAERKKVMVQISKLGREMGIGNNIIAKIENNCKCLHDVFNAFLYE</sequence>
<organism evidence="1">
    <name type="scientific">Pasiphaea japonica whispovirus</name>
    <dbReference type="NCBI Taxonomy" id="2984286"/>
    <lineage>
        <taxon>Viruses</taxon>
        <taxon>Viruses incertae sedis</taxon>
        <taxon>Naldaviricetes</taxon>
        <taxon>Nimaviridae</taxon>
        <taxon>Whispovirus</taxon>
    </lineage>
</organism>